<dbReference type="SUPFAM" id="SSF51905">
    <property type="entry name" value="FAD/NAD(P)-binding domain"/>
    <property type="match status" value="1"/>
</dbReference>
<dbReference type="EMBL" id="JBHSFG010000016">
    <property type="protein sequence ID" value="MFC4464540.1"/>
    <property type="molecule type" value="Genomic_DNA"/>
</dbReference>
<comment type="caution">
    <text evidence="2">The sequence shown here is derived from an EMBL/GenBank/DDBJ whole genome shotgun (WGS) entry which is preliminary data.</text>
</comment>
<accession>A0ABV8YJX2</accession>
<sequence length="409" mass="43115">MPPPSAPTRAPGIWDVIVVGAGPAGATAARVAAEHGCQTLLLERAAIPRYKTCGGGLIGASLSALPPSLPLNIYDTARQFTFSLNGRRERTLASACPTIAMVYRSELDAALTEAAAAAGAEVRDSTALSALEQQGGTVTVKTNRGDTLHARAVVGADGSASRVARYVGVQCTQVDLALEAEVPVDERTAGRWRGRLLMEWGPLPGSFGWVFPKGDVCTAGVVAARGNPAALRAYKDDFLERHGLLGSRPLHDTGHLTRCRRPGSPMALGRVLVAGDAAALVDHWSREGISYALRSGSLAGHAAAHLVTATDEAQARALADHYEQQVDDVLGVEMRASGTLMNLFARNPGLVHTALTRLPPAWRRLDAYIAGRTSVAGIMSTPFARTAAALATRLPPRPTRTRSNEPLRP</sequence>
<keyword evidence="3" id="KW-1185">Reference proteome</keyword>
<protein>
    <submittedName>
        <fullName evidence="2">Geranylgeranyl reductase family protein</fullName>
    </submittedName>
</protein>
<dbReference type="NCBIfam" id="TIGR02032">
    <property type="entry name" value="GG-red-SF"/>
    <property type="match status" value="1"/>
</dbReference>
<dbReference type="PRINTS" id="PR00420">
    <property type="entry name" value="RNGMNOXGNASE"/>
</dbReference>
<dbReference type="InterPro" id="IPR036188">
    <property type="entry name" value="FAD/NAD-bd_sf"/>
</dbReference>
<evidence type="ECO:0000259" key="1">
    <source>
        <dbReference type="Pfam" id="PF01494"/>
    </source>
</evidence>
<dbReference type="Gene3D" id="3.50.50.60">
    <property type="entry name" value="FAD/NAD(P)-binding domain"/>
    <property type="match status" value="1"/>
</dbReference>
<dbReference type="PANTHER" id="PTHR42685:SF22">
    <property type="entry name" value="CONDITIONED MEDIUM FACTOR RECEPTOR 1"/>
    <property type="match status" value="1"/>
</dbReference>
<proteinExistence type="predicted"/>
<dbReference type="PANTHER" id="PTHR42685">
    <property type="entry name" value="GERANYLGERANYL DIPHOSPHATE REDUCTASE"/>
    <property type="match status" value="1"/>
</dbReference>
<evidence type="ECO:0000313" key="3">
    <source>
        <dbReference type="Proteomes" id="UP001596012"/>
    </source>
</evidence>
<gene>
    <name evidence="2" type="ORF">ACFPH6_08170</name>
</gene>
<feature type="domain" description="FAD-binding" evidence="1">
    <location>
        <begin position="15"/>
        <end position="300"/>
    </location>
</feature>
<dbReference type="InterPro" id="IPR011777">
    <property type="entry name" value="Geranylgeranyl_Rdtase_fam"/>
</dbReference>
<name>A0ABV8YJX2_9ACTN</name>
<reference evidence="3" key="1">
    <citation type="journal article" date="2019" name="Int. J. Syst. Evol. Microbiol.">
        <title>The Global Catalogue of Microorganisms (GCM) 10K type strain sequencing project: providing services to taxonomists for standard genome sequencing and annotation.</title>
        <authorList>
            <consortium name="The Broad Institute Genomics Platform"/>
            <consortium name="The Broad Institute Genome Sequencing Center for Infectious Disease"/>
            <person name="Wu L."/>
            <person name="Ma J."/>
        </authorList>
    </citation>
    <scope>NUCLEOTIDE SEQUENCE [LARGE SCALE GENOMIC DNA]</scope>
    <source>
        <strain evidence="3">DT43</strain>
    </source>
</reference>
<dbReference type="InterPro" id="IPR050407">
    <property type="entry name" value="Geranylgeranyl_reductase"/>
</dbReference>
<dbReference type="RefSeq" id="WP_386339491.1">
    <property type="nucleotide sequence ID" value="NZ_JBHSFG010000016.1"/>
</dbReference>
<dbReference type="Proteomes" id="UP001596012">
    <property type="component" value="Unassembled WGS sequence"/>
</dbReference>
<dbReference type="Pfam" id="PF01494">
    <property type="entry name" value="FAD_binding_3"/>
    <property type="match status" value="1"/>
</dbReference>
<dbReference type="InterPro" id="IPR002938">
    <property type="entry name" value="FAD-bd"/>
</dbReference>
<evidence type="ECO:0000313" key="2">
    <source>
        <dbReference type="EMBL" id="MFC4464540.1"/>
    </source>
</evidence>
<organism evidence="2 3">
    <name type="scientific">Streptomyces xiangluensis</name>
    <dbReference type="NCBI Taxonomy" id="2665720"/>
    <lineage>
        <taxon>Bacteria</taxon>
        <taxon>Bacillati</taxon>
        <taxon>Actinomycetota</taxon>
        <taxon>Actinomycetes</taxon>
        <taxon>Kitasatosporales</taxon>
        <taxon>Streptomycetaceae</taxon>
        <taxon>Streptomyces</taxon>
    </lineage>
</organism>